<gene>
    <name evidence="1" type="ORF">C8N26_2686</name>
</gene>
<protein>
    <submittedName>
        <fullName evidence="1">Uncharacterized protein</fullName>
    </submittedName>
</protein>
<keyword evidence="2" id="KW-1185">Reference proteome</keyword>
<name>A0A420DYD3_9FLAO</name>
<evidence type="ECO:0000313" key="2">
    <source>
        <dbReference type="Proteomes" id="UP000285780"/>
    </source>
</evidence>
<organism evidence="1 2">
    <name type="scientific">Tenacibaculum lutimaris</name>
    <dbReference type="NCBI Taxonomy" id="285258"/>
    <lineage>
        <taxon>Bacteria</taxon>
        <taxon>Pseudomonadati</taxon>
        <taxon>Bacteroidota</taxon>
        <taxon>Flavobacteriia</taxon>
        <taxon>Flavobacteriales</taxon>
        <taxon>Flavobacteriaceae</taxon>
        <taxon>Tenacibaculum</taxon>
    </lineage>
</organism>
<dbReference type="Proteomes" id="UP000285780">
    <property type="component" value="Unassembled WGS sequence"/>
</dbReference>
<dbReference type="RefSeq" id="WP_147418512.1">
    <property type="nucleotide sequence ID" value="NZ_RAQM01000013.1"/>
</dbReference>
<dbReference type="EMBL" id="RAQM01000013">
    <property type="protein sequence ID" value="RKF02836.1"/>
    <property type="molecule type" value="Genomic_DNA"/>
</dbReference>
<comment type="caution">
    <text evidence="1">The sequence shown here is derived from an EMBL/GenBank/DDBJ whole genome shotgun (WGS) entry which is preliminary data.</text>
</comment>
<proteinExistence type="predicted"/>
<accession>A0A420DYD3</accession>
<reference evidence="1 2" key="1">
    <citation type="submission" date="2018-09" db="EMBL/GenBank/DDBJ databases">
        <title>Genomic Encyclopedia of Archaeal and Bacterial Type Strains, Phase II (KMG-II): from individual species to whole genera.</title>
        <authorList>
            <person name="Goeker M."/>
        </authorList>
    </citation>
    <scope>NUCLEOTIDE SEQUENCE [LARGE SCALE GENOMIC DNA]</scope>
    <source>
        <strain evidence="1 2">DSM 16505</strain>
    </source>
</reference>
<sequence length="296" mass="33852">MKKILSILAIVYCFSIPHTMSQINLDDILGAVKDGFGKPVETTEEKDDKKVVDNLNNKITKKSDDPKLKMLMDNFSEALKKFSNESKTGKCLQIMGAYAEVLAYCDMKAETETDPCKKKDWLGIESMILFAGTAINYCPQEFYGLSNDGSVDVDLLLQYEVKIGNYFFGTYKEIRDYLYKTNDIVEHYNKSRDPSLSKKWSDLTIEEQTLLTKHAEDTRKYGLEEFIQEDPHLQLFNTFLKANNQLGLLDGYKGENSIYPEMSILDLVGKMFTPEFQIKKTLEIANENGKLKCIPK</sequence>
<dbReference type="AlphaFoldDB" id="A0A420DYD3"/>
<evidence type="ECO:0000313" key="1">
    <source>
        <dbReference type="EMBL" id="RKF02836.1"/>
    </source>
</evidence>